<dbReference type="Gene3D" id="3.90.660.50">
    <property type="match status" value="1"/>
</dbReference>
<dbReference type="PRINTS" id="PR00420">
    <property type="entry name" value="RNGMNOXGNASE"/>
</dbReference>
<name>A0ABW8NCD4_9MICC</name>
<evidence type="ECO:0000313" key="6">
    <source>
        <dbReference type="Proteomes" id="UP001620520"/>
    </source>
</evidence>
<dbReference type="InterPro" id="IPR002937">
    <property type="entry name" value="Amino_oxidase"/>
</dbReference>
<proteinExistence type="predicted"/>
<feature type="domain" description="Amine oxidase" evidence="4">
    <location>
        <begin position="13"/>
        <end position="358"/>
    </location>
</feature>
<evidence type="ECO:0000256" key="3">
    <source>
        <dbReference type="ARBA" id="ARBA00040298"/>
    </source>
</evidence>
<dbReference type="Gene3D" id="3.50.50.60">
    <property type="entry name" value="FAD/NAD(P)-binding domain"/>
    <property type="match status" value="2"/>
</dbReference>
<dbReference type="Pfam" id="PF01593">
    <property type="entry name" value="Amino_oxidase"/>
    <property type="match status" value="1"/>
</dbReference>
<sequence length="651" mass="67328">MVDVAVVGAGPNGLAAAVVMARAGLDVTLYEAADDIGGGSRTKELIEPGYLYDVCSAVHPMALASPFFRDFELSQRVDLRLPEVQHGTPLDQGGAALAYQSLERTVLELGVDGPAYGRLLAPLLARVDGVVDFTANQLLRVPKDPLAAVRFGLATLDQGTPLWGRRFREEAAPALLTGVMSHALGSQPSLSSTGAGLLLSVLAHAGGWVIPAGGSLSIARAMADDLTSHGGTIRVGERVDSLDQVRPAKAILLDVAPPTLARLGGSEVPERYRHALEAFRFGNAACKVDFILSAPVPWLSSGLAKAGTVHVGGSRKAMAESENLVDMGRHPTEPYVLVSQPSVVDASRAPEGRHILWTYCHVPRNSTVDMAEAVTARIERYAPGFRDVVVASKTTTAAELSAYNENYVGGDFSAGLLDLRGLVQRPVVVSRAVEDPHARGVSVFLFHSAGTRSYRNVRVPCSEICPQGHIQPAGTRTGPGALAGLVGGGETGAAVCRAFDLIQHGHGVVLSGDGVAGGGILGHGVFARTLARLDDGGGCQDGPVEGFGGLLHGFEGLGRGGGLGLVGFREIRGVEEADAVDFQGAGAAHDHQAGTFGIAVSSSHGVEPFCMIAAGAAGAGRQHNDVVILCNGRERLAVGLVCCPGGSTGNL</sequence>
<evidence type="ECO:0000259" key="4">
    <source>
        <dbReference type="Pfam" id="PF01593"/>
    </source>
</evidence>
<dbReference type="SUPFAM" id="SSF51905">
    <property type="entry name" value="FAD/NAD(P)-binding domain"/>
    <property type="match status" value="1"/>
</dbReference>
<dbReference type="Proteomes" id="UP001620520">
    <property type="component" value="Unassembled WGS sequence"/>
</dbReference>
<evidence type="ECO:0000256" key="1">
    <source>
        <dbReference type="ARBA" id="ARBA00037217"/>
    </source>
</evidence>
<dbReference type="InterPro" id="IPR036188">
    <property type="entry name" value="FAD/NAD-bd_sf"/>
</dbReference>
<accession>A0ABW8NCD4</accession>
<protein>
    <recommendedName>
        <fullName evidence="3">Pyridine nucleotide-disulfide oxidoreductase domain-containing protein 2</fullName>
    </recommendedName>
</protein>
<gene>
    <name evidence="5" type="ORF">ABIA52_004137</name>
</gene>
<comment type="subunit">
    <text evidence="2">Interacts with COX5B; this interaction may contribute to localize PYROXD2 to the inner face of the inner mitochondrial membrane.</text>
</comment>
<comment type="function">
    <text evidence="1">Probable oxidoreductase that may play a role as regulator of mitochondrial function.</text>
</comment>
<comment type="caution">
    <text evidence="5">The sequence shown here is derived from an EMBL/GenBank/DDBJ whole genome shotgun (WGS) entry which is preliminary data.</text>
</comment>
<dbReference type="EMBL" id="JBIYEW010000003">
    <property type="protein sequence ID" value="MFK4641248.1"/>
    <property type="molecule type" value="Genomic_DNA"/>
</dbReference>
<dbReference type="PANTHER" id="PTHR10668:SF105">
    <property type="entry name" value="DEHYDROGENASE-RELATED"/>
    <property type="match status" value="1"/>
</dbReference>
<reference evidence="5 6" key="1">
    <citation type="submission" date="2024-10" db="EMBL/GenBank/DDBJ databases">
        <title>Novel secondary metabolite-producing bacteria for plant disease control.</title>
        <authorList>
            <person name="Chevrette M."/>
        </authorList>
    </citation>
    <scope>NUCLEOTIDE SEQUENCE [LARGE SCALE GENOMIC DNA]</scope>
    <source>
        <strain evidence="5 6">J30 TE3557</strain>
    </source>
</reference>
<keyword evidence="6" id="KW-1185">Reference proteome</keyword>
<evidence type="ECO:0000313" key="5">
    <source>
        <dbReference type="EMBL" id="MFK4641248.1"/>
    </source>
</evidence>
<organism evidence="5 6">
    <name type="scientific">Paenarthrobacter histidinolovorans</name>
    <dbReference type="NCBI Taxonomy" id="43664"/>
    <lineage>
        <taxon>Bacteria</taxon>
        <taxon>Bacillati</taxon>
        <taxon>Actinomycetota</taxon>
        <taxon>Actinomycetes</taxon>
        <taxon>Micrococcales</taxon>
        <taxon>Micrococcaceae</taxon>
        <taxon>Paenarthrobacter</taxon>
    </lineage>
</organism>
<dbReference type="PANTHER" id="PTHR10668">
    <property type="entry name" value="PHYTOENE DEHYDROGENASE"/>
    <property type="match status" value="1"/>
</dbReference>
<evidence type="ECO:0000256" key="2">
    <source>
        <dbReference type="ARBA" id="ARBA00038825"/>
    </source>
</evidence>